<keyword evidence="2" id="KW-1185">Reference proteome</keyword>
<evidence type="ECO:0000313" key="2">
    <source>
        <dbReference type="Proteomes" id="UP001222087"/>
    </source>
</evidence>
<organism evidence="1 2">
    <name type="scientific">Legionella cardiaca</name>
    <dbReference type="NCBI Taxonomy" id="1071983"/>
    <lineage>
        <taxon>Bacteria</taxon>
        <taxon>Pseudomonadati</taxon>
        <taxon>Pseudomonadota</taxon>
        <taxon>Gammaproteobacteria</taxon>
        <taxon>Legionellales</taxon>
        <taxon>Legionellaceae</taxon>
        <taxon>Legionella</taxon>
    </lineage>
</organism>
<dbReference type="EMBL" id="CP119078">
    <property type="protein sequence ID" value="WED42537.1"/>
    <property type="molecule type" value="Genomic_DNA"/>
</dbReference>
<gene>
    <name evidence="1" type="ORF">PXX05_11545</name>
</gene>
<dbReference type="RefSeq" id="WP_275088359.1">
    <property type="nucleotide sequence ID" value="NZ_CP119078.1"/>
</dbReference>
<sequence length="220" mass="25311">MVLIDSYISWLQRYIKQEENSQIKQIATQLIHHLQHVATAHQLSQILTSSLKEQNLQPAPKLFAQIQEWTVYVNKLIEGEEKLSANFPKLQFKEKIKPLHDLLLEIFADTGFLFYSRSQSLLTYLDSSSLQATLDYLADIPATETSCYATVGTFKRERPLNANHATCLKLLEDNAKNYDHYNGMQVLANDLLQTALILYREMHTPTPVRDKPQEISCVIF</sequence>
<proteinExistence type="predicted"/>
<dbReference type="Proteomes" id="UP001222087">
    <property type="component" value="Chromosome"/>
</dbReference>
<accession>A0ABY8ATR6</accession>
<evidence type="ECO:0000313" key="1">
    <source>
        <dbReference type="EMBL" id="WED42537.1"/>
    </source>
</evidence>
<name>A0ABY8ATR6_9GAMM</name>
<protein>
    <submittedName>
        <fullName evidence="1">Uncharacterized protein</fullName>
    </submittedName>
</protein>
<reference evidence="1 2" key="1">
    <citation type="submission" date="2023-02" db="EMBL/GenBank/DDBJ databases">
        <title>Genome Sequence of L. cardiaca H63T.</title>
        <authorList>
            <person name="Lopez A.E."/>
            <person name="Cianciotto N.P."/>
        </authorList>
    </citation>
    <scope>NUCLEOTIDE SEQUENCE [LARGE SCALE GENOMIC DNA]</scope>
    <source>
        <strain evidence="1 2">H63</strain>
    </source>
</reference>